<keyword evidence="10" id="KW-0012">Acyltransferase</keyword>
<accession>A0A8J5Y3M2</accession>
<comment type="similarity">
    <text evidence="2">Belongs to the plant acyltransferase family.</text>
</comment>
<dbReference type="Pfam" id="PF00069">
    <property type="entry name" value="Pkinase"/>
    <property type="match status" value="1"/>
</dbReference>
<evidence type="ECO:0000256" key="10">
    <source>
        <dbReference type="ARBA" id="ARBA00023315"/>
    </source>
</evidence>
<comment type="subcellular location">
    <subcellularLocation>
        <location evidence="1">Cytoplasm</location>
    </subcellularLocation>
</comment>
<evidence type="ECO:0000256" key="9">
    <source>
        <dbReference type="ARBA" id="ARBA00022840"/>
    </source>
</evidence>
<evidence type="ECO:0000256" key="12">
    <source>
        <dbReference type="ARBA" id="ARBA00048679"/>
    </source>
</evidence>
<evidence type="ECO:0000256" key="7">
    <source>
        <dbReference type="ARBA" id="ARBA00022741"/>
    </source>
</evidence>
<dbReference type="Proteomes" id="UP000701853">
    <property type="component" value="Chromosome 11"/>
</dbReference>
<dbReference type="InterPro" id="IPR008271">
    <property type="entry name" value="Ser/Thr_kinase_AS"/>
</dbReference>
<dbReference type="FunFam" id="3.30.559.10:FF:000008">
    <property type="entry name" value="Tryptamine hydroxycinnamoyl transferase"/>
    <property type="match status" value="1"/>
</dbReference>
<dbReference type="CDD" id="cd14335">
    <property type="entry name" value="UBA_SnRK1_plant"/>
    <property type="match status" value="1"/>
</dbReference>
<feature type="domain" description="UBA" evidence="15">
    <location>
        <begin position="739"/>
        <end position="779"/>
    </location>
</feature>
<dbReference type="FunFam" id="3.30.559.10:FF:000074">
    <property type="entry name" value="BAHD acyltransferase DCR-like"/>
    <property type="match status" value="1"/>
</dbReference>
<dbReference type="GO" id="GO:0004674">
    <property type="term" value="F:protein serine/threonine kinase activity"/>
    <property type="evidence" value="ECO:0007669"/>
    <property type="project" value="UniProtKB-KW"/>
</dbReference>
<dbReference type="GO" id="GO:0005524">
    <property type="term" value="F:ATP binding"/>
    <property type="evidence" value="ECO:0007669"/>
    <property type="project" value="UniProtKB-KW"/>
</dbReference>
<dbReference type="FunFam" id="1.10.510.10:FF:001222">
    <property type="entry name" value="Serine/threonine-protein kinase ppk25"/>
    <property type="match status" value="1"/>
</dbReference>
<evidence type="ECO:0000256" key="1">
    <source>
        <dbReference type="ARBA" id="ARBA00004496"/>
    </source>
</evidence>
<dbReference type="SUPFAM" id="SSF56112">
    <property type="entry name" value="Protein kinase-like (PK-like)"/>
    <property type="match status" value="1"/>
</dbReference>
<organism evidence="16 17">
    <name type="scientific">Gossypium anomalum</name>
    <dbReference type="NCBI Taxonomy" id="47600"/>
    <lineage>
        <taxon>Eukaryota</taxon>
        <taxon>Viridiplantae</taxon>
        <taxon>Streptophyta</taxon>
        <taxon>Embryophyta</taxon>
        <taxon>Tracheophyta</taxon>
        <taxon>Spermatophyta</taxon>
        <taxon>Magnoliopsida</taxon>
        <taxon>eudicotyledons</taxon>
        <taxon>Gunneridae</taxon>
        <taxon>Pentapetalae</taxon>
        <taxon>rosids</taxon>
        <taxon>malvids</taxon>
        <taxon>Malvales</taxon>
        <taxon>Malvaceae</taxon>
        <taxon>Malvoideae</taxon>
        <taxon>Gossypium</taxon>
    </lineage>
</organism>
<evidence type="ECO:0000256" key="11">
    <source>
        <dbReference type="ARBA" id="ARBA00047899"/>
    </source>
</evidence>
<evidence type="ECO:0000256" key="8">
    <source>
        <dbReference type="ARBA" id="ARBA00022777"/>
    </source>
</evidence>
<keyword evidence="8" id="KW-0418">Kinase</keyword>
<dbReference type="InterPro" id="IPR000719">
    <property type="entry name" value="Prot_kinase_dom"/>
</dbReference>
<gene>
    <name evidence="16" type="ORF">CXB51_030816</name>
</gene>
<dbReference type="PROSITE" id="PS50030">
    <property type="entry name" value="UBA"/>
    <property type="match status" value="1"/>
</dbReference>
<dbReference type="EMBL" id="JAHUZN010000011">
    <property type="protein sequence ID" value="KAG8476698.1"/>
    <property type="molecule type" value="Genomic_DNA"/>
</dbReference>
<dbReference type="Gene3D" id="1.10.510.10">
    <property type="entry name" value="Transferase(Phosphotransferase) domain 1"/>
    <property type="match status" value="1"/>
</dbReference>
<proteinExistence type="inferred from homology"/>
<dbReference type="Pfam" id="PF02458">
    <property type="entry name" value="Transferase"/>
    <property type="match status" value="1"/>
</dbReference>
<name>A0A8J5Y3M2_9ROSI</name>
<dbReference type="EC" id="2.7.11.1" evidence="3"/>
<evidence type="ECO:0000256" key="3">
    <source>
        <dbReference type="ARBA" id="ARBA00012513"/>
    </source>
</evidence>
<comment type="catalytic activity">
    <reaction evidence="12">
        <text>L-seryl-[protein] + ATP = O-phospho-L-seryl-[protein] + ADP + H(+)</text>
        <dbReference type="Rhea" id="RHEA:17989"/>
        <dbReference type="Rhea" id="RHEA-COMP:9863"/>
        <dbReference type="Rhea" id="RHEA-COMP:11604"/>
        <dbReference type="ChEBI" id="CHEBI:15378"/>
        <dbReference type="ChEBI" id="CHEBI:29999"/>
        <dbReference type="ChEBI" id="CHEBI:30616"/>
        <dbReference type="ChEBI" id="CHEBI:83421"/>
        <dbReference type="ChEBI" id="CHEBI:456216"/>
        <dbReference type="EC" id="2.7.11.1"/>
    </reaction>
</comment>
<keyword evidence="7" id="KW-0547">Nucleotide-binding</keyword>
<dbReference type="CDD" id="cd14079">
    <property type="entry name" value="STKc_AMPK_alpha"/>
    <property type="match status" value="1"/>
</dbReference>
<dbReference type="FunFam" id="3.30.200.20:FF:000003">
    <property type="entry name" value="Non-specific serine/threonine protein kinase"/>
    <property type="match status" value="1"/>
</dbReference>
<reference evidence="16 17" key="1">
    <citation type="journal article" date="2021" name="bioRxiv">
        <title>The Gossypium anomalum genome as a resource for cotton improvement and evolutionary analysis of hybrid incompatibility.</title>
        <authorList>
            <person name="Grover C.E."/>
            <person name="Yuan D."/>
            <person name="Arick M.A."/>
            <person name="Miller E.R."/>
            <person name="Hu G."/>
            <person name="Peterson D.G."/>
            <person name="Wendel J.F."/>
            <person name="Udall J.A."/>
        </authorList>
    </citation>
    <scope>NUCLEOTIDE SEQUENCE [LARGE SCALE GENOMIC DNA]</scope>
    <source>
        <strain evidence="16">JFW-Udall</strain>
        <tissue evidence="16">Leaf</tissue>
    </source>
</reference>
<evidence type="ECO:0000256" key="6">
    <source>
        <dbReference type="ARBA" id="ARBA00022679"/>
    </source>
</evidence>
<sequence>MAGVEAGKEDEATAVRITGKSHVKPGKLIGRKECQLVTFDLPYLAFYYNQKLLFYKNDGGGEFEDKVEKLKEGLRVVLEEFYQLGGKLGKDDDGVLRVDYDDDMDGVEVVEAVAERITVDELTGDDGTSSFKELIPFNGILNLEGLHRPLLSIQLTKLKDGLAMGCAFNHAVLDGTSTWHFMSSWAEICNGTSSSVVVPPFLDRTTARNTRVKLDLSPVVSCNGDYATKKGPPAPQMREKLFRFSEAAVDKIKSRANSTPPPSDGSKPFSTFQSLAVHIWRHVSQARNLKPEDYTVFTVFADCRKRVHPPMPDSYFGNLIQAIFTATAAGLLLENPPSFGASVIQKAIESHDAKAIDERNKAWEAAPKIFQFKDAGVNCVAVGSSPRFKVYEVDFGWGKPVGVRSGSNNRFDGMVYLYQGKSGGRSIDVEITMEAQAMEKLEKDKEKRKTDGSRGIGAESALSPNYILGKTTGIGSFGKVKVAEHVLTGHKVAIKNLDLTKIKTKAMEEKVRRGINISRLFMHPHIIRLYEVIETTTDIFMVTEYAESGELFDYIVLKSRLHEDEARKLFQQIISGVEYCHKNMVVHRDLKPENLLLDSNYNVKIADFGLSNVMQKGHLLKTCCGSPNYAAPEILSGKPYTGPEVDIWSCGVILYALLCGTLPFEDDNFPNLYKKIKAGVYTIPSHLSSGARDLIARILVVDPTKRLTIPEIRQHPWFQPYLPRYLAVSPPDTTQQAQKIDDDIFQHVVRMGFERNHLVESLCNRVQNEGSVVYHLLLDNRLGVFSDYLGGAEFQCRGHSIPNHDGSTSQSSASNPCPLGEYKEL</sequence>
<keyword evidence="6" id="KW-0808">Transferase</keyword>
<feature type="domain" description="Protein kinase" evidence="14">
    <location>
        <begin position="466"/>
        <end position="718"/>
    </location>
</feature>
<keyword evidence="9" id="KW-0067">ATP-binding</keyword>
<protein>
    <recommendedName>
        <fullName evidence="3">non-specific serine/threonine protein kinase</fullName>
        <ecNumber evidence="3">2.7.11.1</ecNumber>
    </recommendedName>
</protein>
<evidence type="ECO:0000259" key="15">
    <source>
        <dbReference type="PROSITE" id="PS50030"/>
    </source>
</evidence>
<dbReference type="InterPro" id="IPR023213">
    <property type="entry name" value="CAT-like_dom_sf"/>
</dbReference>
<dbReference type="InterPro" id="IPR011009">
    <property type="entry name" value="Kinase-like_dom_sf"/>
</dbReference>
<evidence type="ECO:0000256" key="13">
    <source>
        <dbReference type="SAM" id="MobiDB-lite"/>
    </source>
</evidence>
<dbReference type="InterPro" id="IPR051283">
    <property type="entry name" value="Sec_Metabolite_Acyltrans"/>
</dbReference>
<dbReference type="InterPro" id="IPR015940">
    <property type="entry name" value="UBA"/>
</dbReference>
<comment type="catalytic activity">
    <reaction evidence="11">
        <text>L-threonyl-[protein] + ATP = O-phospho-L-threonyl-[protein] + ADP + H(+)</text>
        <dbReference type="Rhea" id="RHEA:46608"/>
        <dbReference type="Rhea" id="RHEA-COMP:11060"/>
        <dbReference type="Rhea" id="RHEA-COMP:11605"/>
        <dbReference type="ChEBI" id="CHEBI:15378"/>
        <dbReference type="ChEBI" id="CHEBI:30013"/>
        <dbReference type="ChEBI" id="CHEBI:30616"/>
        <dbReference type="ChEBI" id="CHEBI:61977"/>
        <dbReference type="ChEBI" id="CHEBI:456216"/>
        <dbReference type="EC" id="2.7.11.1"/>
    </reaction>
</comment>
<evidence type="ECO:0000313" key="17">
    <source>
        <dbReference type="Proteomes" id="UP000701853"/>
    </source>
</evidence>
<evidence type="ECO:0000256" key="2">
    <source>
        <dbReference type="ARBA" id="ARBA00009861"/>
    </source>
</evidence>
<dbReference type="PANTHER" id="PTHR31896:SF76">
    <property type="entry name" value="BAHD ACYLTRANSFERASE DCR"/>
    <property type="match status" value="1"/>
</dbReference>
<keyword evidence="17" id="KW-1185">Reference proteome</keyword>
<dbReference type="Gene3D" id="3.30.559.10">
    <property type="entry name" value="Chloramphenicol acetyltransferase-like domain"/>
    <property type="match status" value="2"/>
</dbReference>
<dbReference type="OrthoDB" id="1862401at2759"/>
<feature type="region of interest" description="Disordered" evidence="13">
    <location>
        <begin position="801"/>
        <end position="825"/>
    </location>
</feature>
<comment type="caution">
    <text evidence="16">The sequence shown here is derived from an EMBL/GenBank/DDBJ whole genome shotgun (WGS) entry which is preliminary data.</text>
</comment>
<dbReference type="AlphaFoldDB" id="A0A8J5Y3M2"/>
<keyword evidence="4" id="KW-0963">Cytoplasm</keyword>
<dbReference type="PROSITE" id="PS00108">
    <property type="entry name" value="PROTEIN_KINASE_ST"/>
    <property type="match status" value="1"/>
</dbReference>
<evidence type="ECO:0000256" key="4">
    <source>
        <dbReference type="ARBA" id="ARBA00022490"/>
    </source>
</evidence>
<evidence type="ECO:0000313" key="16">
    <source>
        <dbReference type="EMBL" id="KAG8476698.1"/>
    </source>
</evidence>
<keyword evidence="5" id="KW-0723">Serine/threonine-protein kinase</keyword>
<dbReference type="SMART" id="SM00220">
    <property type="entry name" value="S_TKc"/>
    <property type="match status" value="1"/>
</dbReference>
<dbReference type="GO" id="GO:0016746">
    <property type="term" value="F:acyltransferase activity"/>
    <property type="evidence" value="ECO:0007669"/>
    <property type="project" value="UniProtKB-KW"/>
</dbReference>
<dbReference type="PANTHER" id="PTHR31896">
    <property type="entry name" value="FAMILY REGULATORY PROTEIN, PUTATIVE (AFU_ORTHOLOGUE AFUA_3G14730)-RELATED"/>
    <property type="match status" value="1"/>
</dbReference>
<dbReference type="GO" id="GO:0005737">
    <property type="term" value="C:cytoplasm"/>
    <property type="evidence" value="ECO:0007669"/>
    <property type="project" value="UniProtKB-SubCell"/>
</dbReference>
<dbReference type="PROSITE" id="PS50011">
    <property type="entry name" value="PROTEIN_KINASE_DOM"/>
    <property type="match status" value="1"/>
</dbReference>
<evidence type="ECO:0000256" key="5">
    <source>
        <dbReference type="ARBA" id="ARBA00022527"/>
    </source>
</evidence>
<feature type="compositionally biased region" description="Polar residues" evidence="13">
    <location>
        <begin position="805"/>
        <end position="815"/>
    </location>
</feature>
<evidence type="ECO:0000259" key="14">
    <source>
        <dbReference type="PROSITE" id="PS50011"/>
    </source>
</evidence>